<sequence>MSVTKKLSVNTSLRDAKIFDDDAWDEIEGVQVKKEIKQEVHDDEYNDDTFEEGELQNSISSNVNNAKDLCRTPSPKAPHSTLEGIRLDAQCIKSEPLFDDSPYNKELFKKLQIKEETPVKCENEDGIINTRNSFKSAKRTVFTRESPYKRCGSDSDKISAKSRLTLRSNGESFRTSKRSSNYEDDPAIISRREKQIEYGKNTIGYDNYLKTVPKGSRTQDDPQTPNKYKKYSRRGWDGLIKKWRLQLHKYDPPESS</sequence>
<comment type="similarity">
    <text evidence="1">Belongs to the SLBP family.</text>
</comment>
<name>A0A834MA12_RHYFE</name>
<dbReference type="InterPro" id="IPR038294">
    <property type="entry name" value="SLBP_RNA_bind_sf"/>
</dbReference>
<dbReference type="GO" id="GO:0051028">
    <property type="term" value="P:mRNA transport"/>
    <property type="evidence" value="ECO:0007669"/>
    <property type="project" value="TreeGrafter"/>
</dbReference>
<dbReference type="PANTHER" id="PTHR17408:SF0">
    <property type="entry name" value="HISTONE RNA HAIRPIN-BINDING PROTEIN"/>
    <property type="match status" value="1"/>
</dbReference>
<evidence type="ECO:0000259" key="4">
    <source>
        <dbReference type="Pfam" id="PF15247"/>
    </source>
</evidence>
<feature type="domain" description="Histone RNA hairpin-binding protein RNA-binding" evidence="4">
    <location>
        <begin position="185"/>
        <end position="252"/>
    </location>
</feature>
<dbReference type="InterPro" id="IPR026502">
    <property type="entry name" value="SLBP1/SLBP2"/>
</dbReference>
<dbReference type="Gene3D" id="1.10.8.1120">
    <property type="entry name" value="Histone RNA hairpin-binding protein RNA-binding domain"/>
    <property type="match status" value="1"/>
</dbReference>
<keyword evidence="6" id="KW-1185">Reference proteome</keyword>
<dbReference type="Pfam" id="PF15247">
    <property type="entry name" value="SLBP_RNA_bind"/>
    <property type="match status" value="1"/>
</dbReference>
<dbReference type="GO" id="GO:0003729">
    <property type="term" value="F:mRNA binding"/>
    <property type="evidence" value="ECO:0007669"/>
    <property type="project" value="InterPro"/>
</dbReference>
<reference evidence="5" key="1">
    <citation type="submission" date="2020-08" db="EMBL/GenBank/DDBJ databases">
        <title>Genome sequencing and assembly of the red palm weevil Rhynchophorus ferrugineus.</title>
        <authorList>
            <person name="Dias G.B."/>
            <person name="Bergman C.M."/>
            <person name="Manee M."/>
        </authorList>
    </citation>
    <scope>NUCLEOTIDE SEQUENCE</scope>
    <source>
        <strain evidence="5">AA-2017</strain>
        <tissue evidence="5">Whole larva</tissue>
    </source>
</reference>
<dbReference type="Proteomes" id="UP000625711">
    <property type="component" value="Unassembled WGS sequence"/>
</dbReference>
<keyword evidence="2" id="KW-0694">RNA-binding</keyword>
<dbReference type="PANTHER" id="PTHR17408">
    <property type="entry name" value="HISTONE RNA HAIRPIN-BINDING PROTEIN"/>
    <property type="match status" value="1"/>
</dbReference>
<dbReference type="GO" id="GO:0071207">
    <property type="term" value="F:histone pre-mRNA stem-loop binding"/>
    <property type="evidence" value="ECO:0007669"/>
    <property type="project" value="TreeGrafter"/>
</dbReference>
<dbReference type="FunFam" id="1.10.8.1120:FF:000001">
    <property type="entry name" value="Histone RNA hairpin-binding protein-like"/>
    <property type="match status" value="1"/>
</dbReference>
<dbReference type="GO" id="GO:0006398">
    <property type="term" value="P:mRNA 3'-end processing by stem-loop binding and cleavage"/>
    <property type="evidence" value="ECO:0007669"/>
    <property type="project" value="TreeGrafter"/>
</dbReference>
<protein>
    <recommendedName>
        <fullName evidence="4">Histone RNA hairpin-binding protein RNA-binding domain-containing protein</fullName>
    </recommendedName>
</protein>
<feature type="region of interest" description="Disordered" evidence="3">
    <location>
        <begin position="167"/>
        <end position="186"/>
    </location>
</feature>
<dbReference type="InterPro" id="IPR029344">
    <property type="entry name" value="SLBP_RNA_bind"/>
</dbReference>
<evidence type="ECO:0000313" key="6">
    <source>
        <dbReference type="Proteomes" id="UP000625711"/>
    </source>
</evidence>
<evidence type="ECO:0000256" key="1">
    <source>
        <dbReference type="ARBA" id="ARBA00006151"/>
    </source>
</evidence>
<evidence type="ECO:0000256" key="3">
    <source>
        <dbReference type="SAM" id="MobiDB-lite"/>
    </source>
</evidence>
<feature type="region of interest" description="Disordered" evidence="3">
    <location>
        <begin position="207"/>
        <end position="233"/>
    </location>
</feature>
<dbReference type="EMBL" id="JAACXV010013869">
    <property type="protein sequence ID" value="KAF7272025.1"/>
    <property type="molecule type" value="Genomic_DNA"/>
</dbReference>
<accession>A0A834MA12</accession>
<dbReference type="GO" id="GO:0007076">
    <property type="term" value="P:mitotic chromosome condensation"/>
    <property type="evidence" value="ECO:0007669"/>
    <property type="project" value="UniProtKB-ARBA"/>
</dbReference>
<dbReference type="AlphaFoldDB" id="A0A834MA12"/>
<organism evidence="5 6">
    <name type="scientific">Rhynchophorus ferrugineus</name>
    <name type="common">Red palm weevil</name>
    <name type="synonym">Curculio ferrugineus</name>
    <dbReference type="NCBI Taxonomy" id="354439"/>
    <lineage>
        <taxon>Eukaryota</taxon>
        <taxon>Metazoa</taxon>
        <taxon>Ecdysozoa</taxon>
        <taxon>Arthropoda</taxon>
        <taxon>Hexapoda</taxon>
        <taxon>Insecta</taxon>
        <taxon>Pterygota</taxon>
        <taxon>Neoptera</taxon>
        <taxon>Endopterygota</taxon>
        <taxon>Coleoptera</taxon>
        <taxon>Polyphaga</taxon>
        <taxon>Cucujiformia</taxon>
        <taxon>Curculionidae</taxon>
        <taxon>Dryophthorinae</taxon>
        <taxon>Rhynchophorus</taxon>
    </lineage>
</organism>
<evidence type="ECO:0000256" key="2">
    <source>
        <dbReference type="ARBA" id="ARBA00022884"/>
    </source>
</evidence>
<gene>
    <name evidence="5" type="ORF">GWI33_015164</name>
</gene>
<evidence type="ECO:0000313" key="5">
    <source>
        <dbReference type="EMBL" id="KAF7272025.1"/>
    </source>
</evidence>
<proteinExistence type="inferred from homology"/>
<dbReference type="GO" id="GO:0071204">
    <property type="term" value="C:histone pre-mRNA 3'end processing complex"/>
    <property type="evidence" value="ECO:0007669"/>
    <property type="project" value="TreeGrafter"/>
</dbReference>
<comment type="caution">
    <text evidence="5">The sequence shown here is derived from an EMBL/GenBank/DDBJ whole genome shotgun (WGS) entry which is preliminary data.</text>
</comment>
<dbReference type="GO" id="GO:0005737">
    <property type="term" value="C:cytoplasm"/>
    <property type="evidence" value="ECO:0007669"/>
    <property type="project" value="TreeGrafter"/>
</dbReference>
<dbReference type="OrthoDB" id="265795at2759"/>